<gene>
    <name evidence="1" type="ORF">AVEN_167422_1</name>
</gene>
<dbReference type="EMBL" id="BGPR01004296">
    <property type="protein sequence ID" value="GBM98150.1"/>
    <property type="molecule type" value="Genomic_DNA"/>
</dbReference>
<dbReference type="Proteomes" id="UP000499080">
    <property type="component" value="Unassembled WGS sequence"/>
</dbReference>
<evidence type="ECO:0000313" key="1">
    <source>
        <dbReference type="EMBL" id="GBM98150.1"/>
    </source>
</evidence>
<reference evidence="1 2" key="1">
    <citation type="journal article" date="2019" name="Sci. Rep.">
        <title>Orb-weaving spider Araneus ventricosus genome elucidates the spidroin gene catalogue.</title>
        <authorList>
            <person name="Kono N."/>
            <person name="Nakamura H."/>
            <person name="Ohtoshi R."/>
            <person name="Moran D.A.P."/>
            <person name="Shinohara A."/>
            <person name="Yoshida Y."/>
            <person name="Fujiwara M."/>
            <person name="Mori M."/>
            <person name="Tomita M."/>
            <person name="Arakawa K."/>
        </authorList>
    </citation>
    <scope>NUCLEOTIDE SEQUENCE [LARGE SCALE GENOMIC DNA]</scope>
</reference>
<organism evidence="1 2">
    <name type="scientific">Araneus ventricosus</name>
    <name type="common">Orbweaver spider</name>
    <name type="synonym">Epeira ventricosa</name>
    <dbReference type="NCBI Taxonomy" id="182803"/>
    <lineage>
        <taxon>Eukaryota</taxon>
        <taxon>Metazoa</taxon>
        <taxon>Ecdysozoa</taxon>
        <taxon>Arthropoda</taxon>
        <taxon>Chelicerata</taxon>
        <taxon>Arachnida</taxon>
        <taxon>Araneae</taxon>
        <taxon>Araneomorphae</taxon>
        <taxon>Entelegynae</taxon>
        <taxon>Araneoidea</taxon>
        <taxon>Araneidae</taxon>
        <taxon>Araneus</taxon>
    </lineage>
</organism>
<evidence type="ECO:0000313" key="2">
    <source>
        <dbReference type="Proteomes" id="UP000499080"/>
    </source>
</evidence>
<dbReference type="OrthoDB" id="8124016at2759"/>
<protein>
    <submittedName>
        <fullName evidence="1">Uncharacterized protein</fullName>
    </submittedName>
</protein>
<proteinExistence type="predicted"/>
<keyword evidence="2" id="KW-1185">Reference proteome</keyword>
<dbReference type="AlphaFoldDB" id="A0A4Y2K6T1"/>
<sequence>MRKYDAATVTVDLSLLPNKNSLVQQAGIFMRKLFCEEGESLSNSSHSEEESPETLEDKSLTLCEKLGKTIHAKALCCSTRKSSSFSKIVKQELQLSDSTNSKEITKFYKTG</sequence>
<name>A0A4Y2K6T1_ARAVE</name>
<accession>A0A4Y2K6T1</accession>
<comment type="caution">
    <text evidence="1">The sequence shown here is derived from an EMBL/GenBank/DDBJ whole genome shotgun (WGS) entry which is preliminary data.</text>
</comment>